<feature type="domain" description="DUF1330" evidence="1">
    <location>
        <begin position="2"/>
        <end position="95"/>
    </location>
</feature>
<protein>
    <submittedName>
        <fullName evidence="2">DUF1330 domain-containing protein</fullName>
    </submittedName>
</protein>
<dbReference type="PANTHER" id="PTHR41521">
    <property type="match status" value="1"/>
</dbReference>
<comment type="caution">
    <text evidence="2">The sequence shown here is derived from an EMBL/GenBank/DDBJ whole genome shotgun (WGS) entry which is preliminary data.</text>
</comment>
<keyword evidence="3" id="KW-1185">Reference proteome</keyword>
<dbReference type="InterPro" id="IPR011008">
    <property type="entry name" value="Dimeric_a/b-barrel"/>
</dbReference>
<dbReference type="InterPro" id="IPR010753">
    <property type="entry name" value="DUF1330"/>
</dbReference>
<evidence type="ECO:0000313" key="2">
    <source>
        <dbReference type="EMBL" id="MBM0276672.1"/>
    </source>
</evidence>
<gene>
    <name evidence="2" type="ORF">JM949_15215</name>
</gene>
<proteinExistence type="predicted"/>
<sequence>MTGYALAHLRKAPVHADVLEYLERIDATLAPFAGRFIVHGGAIEVLEGDWPGDLVVIEFPDLARARAWYHSNDYQKIKPLRTRHLTGEVILVEGVAAGHDSSEIAANIRGGGAVR</sequence>
<dbReference type="SUPFAM" id="SSF54909">
    <property type="entry name" value="Dimeric alpha+beta barrel"/>
    <property type="match status" value="1"/>
</dbReference>
<name>A0ABS1YH19_9ACTN</name>
<dbReference type="Proteomes" id="UP000622245">
    <property type="component" value="Unassembled WGS sequence"/>
</dbReference>
<evidence type="ECO:0000313" key="3">
    <source>
        <dbReference type="Proteomes" id="UP000622245"/>
    </source>
</evidence>
<evidence type="ECO:0000259" key="1">
    <source>
        <dbReference type="Pfam" id="PF07045"/>
    </source>
</evidence>
<dbReference type="Pfam" id="PF07045">
    <property type="entry name" value="DUF1330"/>
    <property type="match status" value="1"/>
</dbReference>
<dbReference type="RefSeq" id="WP_203149132.1">
    <property type="nucleotide sequence ID" value="NZ_JAEVHL010000065.1"/>
</dbReference>
<reference evidence="2 3" key="1">
    <citation type="submission" date="2021-01" db="EMBL/GenBank/DDBJ databases">
        <title>Draft genome sequence of Micromonospora sp. strain STR1s_6.</title>
        <authorList>
            <person name="Karlyshev A."/>
            <person name="Jawad R."/>
        </authorList>
    </citation>
    <scope>NUCLEOTIDE SEQUENCE [LARGE SCALE GENOMIC DNA]</scope>
    <source>
        <strain evidence="2 3">STR1S-6</strain>
    </source>
</reference>
<accession>A0ABS1YH19</accession>
<dbReference type="EMBL" id="JAEVHL010000065">
    <property type="protein sequence ID" value="MBM0276672.1"/>
    <property type="molecule type" value="Genomic_DNA"/>
</dbReference>
<organism evidence="2 3">
    <name type="scientific">Micromonospora tarensis</name>
    <dbReference type="NCBI Taxonomy" id="2806100"/>
    <lineage>
        <taxon>Bacteria</taxon>
        <taxon>Bacillati</taxon>
        <taxon>Actinomycetota</taxon>
        <taxon>Actinomycetes</taxon>
        <taxon>Micromonosporales</taxon>
        <taxon>Micromonosporaceae</taxon>
        <taxon>Micromonospora</taxon>
    </lineage>
</organism>
<dbReference type="Gene3D" id="3.30.70.100">
    <property type="match status" value="1"/>
</dbReference>
<dbReference type="PANTHER" id="PTHR41521:SF4">
    <property type="entry name" value="BLR0684 PROTEIN"/>
    <property type="match status" value="1"/>
</dbReference>